<evidence type="ECO:0008006" key="4">
    <source>
        <dbReference type="Google" id="ProtNLM"/>
    </source>
</evidence>
<keyword evidence="3" id="KW-1185">Reference proteome</keyword>
<dbReference type="OrthoDB" id="1467053at2"/>
<dbReference type="EMBL" id="FPAS01000005">
    <property type="protein sequence ID" value="SFT84076.1"/>
    <property type="molecule type" value="Genomic_DNA"/>
</dbReference>
<reference evidence="2 3" key="1">
    <citation type="submission" date="2016-10" db="EMBL/GenBank/DDBJ databases">
        <authorList>
            <person name="de Groot N.N."/>
        </authorList>
    </citation>
    <scope>NUCLEOTIDE SEQUENCE [LARGE SCALE GENOMIC DNA]</scope>
    <source>
        <strain evidence="2 3">CGMCC 1.7005</strain>
    </source>
</reference>
<organism evidence="2 3">
    <name type="scientific">Lishizhenia tianjinensis</name>
    <dbReference type="NCBI Taxonomy" id="477690"/>
    <lineage>
        <taxon>Bacteria</taxon>
        <taxon>Pseudomonadati</taxon>
        <taxon>Bacteroidota</taxon>
        <taxon>Flavobacteriia</taxon>
        <taxon>Flavobacteriales</taxon>
        <taxon>Crocinitomicaceae</taxon>
        <taxon>Lishizhenia</taxon>
    </lineage>
</organism>
<keyword evidence="1" id="KW-0732">Signal</keyword>
<proteinExistence type="predicted"/>
<name>A0A1I7BA53_9FLAO</name>
<sequence>MTRYLLTTWLVALCTLGIAQTNSYSFAKFVAPNGIEVENVSPSYYGEYKFNDYTLVINQKGIFSKNTMYLSITKETIQKNDKYSVRGNYLFGIKENDSIFCVLDGDRYFYGLREEVQLIGDSTSNKLIDDGDCYYINFYDQGIWMPARMEFKNGKLLMSHFDYPSETDVFDHIALRTSTLHDGLNEIKLWPTSEEWNAIDLSVIFPEVQEYIRL</sequence>
<dbReference type="STRING" id="477690.SAMN05216474_2615"/>
<evidence type="ECO:0000313" key="2">
    <source>
        <dbReference type="EMBL" id="SFT84076.1"/>
    </source>
</evidence>
<dbReference type="RefSeq" id="WP_090251184.1">
    <property type="nucleotide sequence ID" value="NZ_FPAS01000005.1"/>
</dbReference>
<gene>
    <name evidence="2" type="ORF">SAMN05216474_2615</name>
</gene>
<evidence type="ECO:0000313" key="3">
    <source>
        <dbReference type="Proteomes" id="UP000236454"/>
    </source>
</evidence>
<accession>A0A1I7BA53</accession>
<protein>
    <recommendedName>
        <fullName evidence="4">GLPGLI family protein</fullName>
    </recommendedName>
</protein>
<evidence type="ECO:0000256" key="1">
    <source>
        <dbReference type="SAM" id="SignalP"/>
    </source>
</evidence>
<dbReference type="AlphaFoldDB" id="A0A1I7BA53"/>
<feature type="chain" id="PRO_5014692889" description="GLPGLI family protein" evidence="1">
    <location>
        <begin position="28"/>
        <end position="214"/>
    </location>
</feature>
<dbReference type="Proteomes" id="UP000236454">
    <property type="component" value="Unassembled WGS sequence"/>
</dbReference>
<feature type="signal peptide" evidence="1">
    <location>
        <begin position="1"/>
        <end position="27"/>
    </location>
</feature>